<feature type="signal peptide" evidence="5">
    <location>
        <begin position="1"/>
        <end position="23"/>
    </location>
</feature>
<dbReference type="PANTHER" id="PTHR11069:SF38">
    <property type="entry name" value="GLUCURONOXYLANASE XYNC"/>
    <property type="match status" value="1"/>
</dbReference>
<gene>
    <name evidence="7" type="ORF">QE404_001225</name>
</gene>
<dbReference type="Gene3D" id="2.60.40.1180">
    <property type="entry name" value="Golgi alpha-mannosidase II"/>
    <property type="match status" value="1"/>
</dbReference>
<evidence type="ECO:0000256" key="1">
    <source>
        <dbReference type="ARBA" id="ARBA00005382"/>
    </source>
</evidence>
<dbReference type="GO" id="GO:0016787">
    <property type="term" value="F:hydrolase activity"/>
    <property type="evidence" value="ECO:0007669"/>
    <property type="project" value="UniProtKB-KW"/>
</dbReference>
<reference evidence="7 8" key="1">
    <citation type="submission" date="2023-07" db="EMBL/GenBank/DDBJ databases">
        <title>Functional and genomic diversity of the sorghum phyllosphere microbiome.</title>
        <authorList>
            <person name="Shade A."/>
        </authorList>
    </citation>
    <scope>NUCLEOTIDE SEQUENCE [LARGE SCALE GENOMIC DNA]</scope>
    <source>
        <strain evidence="7 8">SORGH_AS_1064</strain>
    </source>
</reference>
<dbReference type="InterPro" id="IPR013780">
    <property type="entry name" value="Glyco_hydro_b"/>
</dbReference>
<evidence type="ECO:0000256" key="5">
    <source>
        <dbReference type="SAM" id="SignalP"/>
    </source>
</evidence>
<dbReference type="RefSeq" id="WP_307453760.1">
    <property type="nucleotide sequence ID" value="NZ_JAUTAL010000001.1"/>
</dbReference>
<dbReference type="Pfam" id="PF02055">
    <property type="entry name" value="Glyco_hydro_30"/>
    <property type="match status" value="1"/>
</dbReference>
<dbReference type="SUPFAM" id="SSF51445">
    <property type="entry name" value="(Trans)glycosidases"/>
    <property type="match status" value="1"/>
</dbReference>
<name>A0ABU0TIT0_9FLAO</name>
<dbReference type="InterPro" id="IPR033453">
    <property type="entry name" value="Glyco_hydro_30_TIM-barrel"/>
</dbReference>
<comment type="similarity">
    <text evidence="1 4">Belongs to the glycosyl hydrolase 30 family.</text>
</comment>
<accession>A0ABU0TIT0</accession>
<evidence type="ECO:0000259" key="6">
    <source>
        <dbReference type="Pfam" id="PF02055"/>
    </source>
</evidence>
<dbReference type="InterPro" id="IPR017853">
    <property type="entry name" value="GH"/>
</dbReference>
<keyword evidence="3 4" id="KW-0378">Hydrolase</keyword>
<keyword evidence="4" id="KW-0326">Glycosidase</keyword>
<comment type="caution">
    <text evidence="7">The sequence shown here is derived from an EMBL/GenBank/DDBJ whole genome shotgun (WGS) entry which is preliminary data.</text>
</comment>
<dbReference type="Gene3D" id="3.20.20.80">
    <property type="entry name" value="Glycosidases"/>
    <property type="match status" value="1"/>
</dbReference>
<feature type="chain" id="PRO_5046352855" evidence="5">
    <location>
        <begin position="24"/>
        <end position="226"/>
    </location>
</feature>
<dbReference type="Proteomes" id="UP001225072">
    <property type="component" value="Unassembled WGS sequence"/>
</dbReference>
<keyword evidence="8" id="KW-1185">Reference proteome</keyword>
<evidence type="ECO:0000256" key="3">
    <source>
        <dbReference type="ARBA" id="ARBA00022801"/>
    </source>
</evidence>
<protein>
    <submittedName>
        <fullName evidence="7">O-glycosyl hydrolase</fullName>
    </submittedName>
</protein>
<organism evidence="7 8">
    <name type="scientific">Chryseobacterium camelliae</name>
    <dbReference type="NCBI Taxonomy" id="1265445"/>
    <lineage>
        <taxon>Bacteria</taxon>
        <taxon>Pseudomonadati</taxon>
        <taxon>Bacteroidota</taxon>
        <taxon>Flavobacteriia</taxon>
        <taxon>Flavobacteriales</taxon>
        <taxon>Weeksellaceae</taxon>
        <taxon>Chryseobacterium group</taxon>
        <taxon>Chryseobacterium</taxon>
    </lineage>
</organism>
<keyword evidence="2 5" id="KW-0732">Signal</keyword>
<evidence type="ECO:0000256" key="4">
    <source>
        <dbReference type="RuleBase" id="RU361188"/>
    </source>
</evidence>
<dbReference type="EMBL" id="JAUTAL010000001">
    <property type="protein sequence ID" value="MDQ1096078.1"/>
    <property type="molecule type" value="Genomic_DNA"/>
</dbReference>
<dbReference type="PANTHER" id="PTHR11069">
    <property type="entry name" value="GLUCOSYLCERAMIDASE"/>
    <property type="match status" value="1"/>
</dbReference>
<evidence type="ECO:0000313" key="7">
    <source>
        <dbReference type="EMBL" id="MDQ1096078.1"/>
    </source>
</evidence>
<dbReference type="InterPro" id="IPR001139">
    <property type="entry name" value="Glyco_hydro_30"/>
</dbReference>
<evidence type="ECO:0000313" key="8">
    <source>
        <dbReference type="Proteomes" id="UP001225072"/>
    </source>
</evidence>
<evidence type="ECO:0000256" key="2">
    <source>
        <dbReference type="ARBA" id="ARBA00022729"/>
    </source>
</evidence>
<feature type="domain" description="Glycosyl hydrolase family 30 TIM-barrel" evidence="6">
    <location>
        <begin position="69"/>
        <end position="194"/>
    </location>
</feature>
<sequence length="226" mass="25135">MKKLAQRIVLTAVSLLTGINAFGQLTTVRINKNTTYQKVTGFGGFVCSPQFGYNHMTTSEIQTLWGANSQAGYNIMRLYIPEDSNNWSSVLATAQLAKSMGLTIFASPWTMPAAWKTNNHVNAVYTDANGVQQIGYLKTANYQDYALYLNSFVTYLQNNGVNLDYISIQNEPDEMAQYQGCIWTPAQIANFVRDYGQLINCKVIAPESVGFTDNFRQCHAQPGDHG</sequence>
<proteinExistence type="inferred from homology"/>